<evidence type="ECO:0000313" key="7">
    <source>
        <dbReference type="Proteomes" id="UP001319827"/>
    </source>
</evidence>
<reference evidence="6 7" key="2">
    <citation type="journal article" date="2021" name="Int. J. Syst. Evol. Microbiol.">
        <title>Isolation and Polyphasic Characterization of Desulfuromonas versatilis sp. Nov., an Electrogenic Bacteria Capable of Versatile Metabolism Isolated from a Graphene Oxide-Reducing Enrichment Culture.</title>
        <authorList>
            <person name="Xie L."/>
            <person name="Yoshida N."/>
            <person name="Ishii S."/>
            <person name="Meng L."/>
        </authorList>
    </citation>
    <scope>NUCLEOTIDE SEQUENCE [LARGE SCALE GENOMIC DNA]</scope>
    <source>
        <strain evidence="6 7">NIT-T3</strain>
    </source>
</reference>
<comment type="similarity">
    <text evidence="2 3">Belongs to the peptidase M16 family.</text>
</comment>
<reference evidence="6 7" key="1">
    <citation type="journal article" date="2016" name="C (Basel)">
        <title>Selective Growth of and Electricity Production by Marine Exoelectrogenic Bacteria in Self-Aggregated Hydrogel of Microbially Reduced Graphene Oxide.</title>
        <authorList>
            <person name="Yoshida N."/>
            <person name="Goto Y."/>
            <person name="Miyata Y."/>
        </authorList>
    </citation>
    <scope>NUCLEOTIDE SEQUENCE [LARGE SCALE GENOMIC DNA]</scope>
    <source>
        <strain evidence="6 7">NIT-T3</strain>
    </source>
</reference>
<accession>A0ABN6E0E9</accession>
<dbReference type="InterPro" id="IPR013578">
    <property type="entry name" value="Peptidase_M16C_assoc"/>
</dbReference>
<feature type="compositionally biased region" description="Basic and acidic residues" evidence="4">
    <location>
        <begin position="473"/>
        <end position="493"/>
    </location>
</feature>
<name>A0ABN6E0E9_9BACT</name>
<dbReference type="PANTHER" id="PTHR43016:SF13">
    <property type="entry name" value="PRESEQUENCE PROTEASE, MITOCHONDRIAL"/>
    <property type="match status" value="1"/>
</dbReference>
<dbReference type="Gene3D" id="3.30.830.10">
    <property type="entry name" value="Metalloenzyme, LuxS/M16 peptidase-like"/>
    <property type="match status" value="4"/>
</dbReference>
<dbReference type="SMART" id="SM01264">
    <property type="entry name" value="M16C_associated"/>
    <property type="match status" value="1"/>
</dbReference>
<keyword evidence="6" id="KW-0378">Hydrolase</keyword>
<evidence type="ECO:0000259" key="5">
    <source>
        <dbReference type="SMART" id="SM01264"/>
    </source>
</evidence>
<keyword evidence="7" id="KW-1185">Reference proteome</keyword>
<dbReference type="InterPro" id="IPR011249">
    <property type="entry name" value="Metalloenz_LuxS/M16"/>
</dbReference>
<proteinExistence type="inferred from homology"/>
<feature type="region of interest" description="Disordered" evidence="4">
    <location>
        <begin position="468"/>
        <end position="493"/>
    </location>
</feature>
<comment type="cofactor">
    <cofactor evidence="1">
        <name>Zn(2+)</name>
        <dbReference type="ChEBI" id="CHEBI:29105"/>
    </cofactor>
</comment>
<evidence type="ECO:0000256" key="3">
    <source>
        <dbReference type="RuleBase" id="RU004447"/>
    </source>
</evidence>
<dbReference type="InterPro" id="IPR055130">
    <property type="entry name" value="PreP_C"/>
</dbReference>
<evidence type="ECO:0000313" key="6">
    <source>
        <dbReference type="EMBL" id="BCR05851.1"/>
    </source>
</evidence>
<gene>
    <name evidence="6" type="ORF">DESUT3_29200</name>
</gene>
<dbReference type="Pfam" id="PF22516">
    <property type="entry name" value="PreP_C"/>
    <property type="match status" value="1"/>
</dbReference>
<keyword evidence="6" id="KW-0645">Protease</keyword>
<dbReference type="InterPro" id="IPR011765">
    <property type="entry name" value="Pept_M16_N"/>
</dbReference>
<dbReference type="RefSeq" id="WP_221249248.1">
    <property type="nucleotide sequence ID" value="NZ_AP024355.1"/>
</dbReference>
<feature type="domain" description="Peptidase M16C associated" evidence="5">
    <location>
        <begin position="471"/>
        <end position="718"/>
    </location>
</feature>
<dbReference type="PANTHER" id="PTHR43016">
    <property type="entry name" value="PRESEQUENCE PROTEASE"/>
    <property type="match status" value="1"/>
</dbReference>
<dbReference type="SUPFAM" id="SSF63411">
    <property type="entry name" value="LuxS/MPP-like metallohydrolase"/>
    <property type="match status" value="4"/>
</dbReference>
<keyword evidence="6" id="KW-0482">Metalloprotease</keyword>
<dbReference type="Pfam" id="PF08367">
    <property type="entry name" value="M16C_assoc"/>
    <property type="match status" value="1"/>
</dbReference>
<dbReference type="Proteomes" id="UP001319827">
    <property type="component" value="Chromosome"/>
</dbReference>
<evidence type="ECO:0000256" key="1">
    <source>
        <dbReference type="ARBA" id="ARBA00001947"/>
    </source>
</evidence>
<dbReference type="GO" id="GO:0008237">
    <property type="term" value="F:metallopeptidase activity"/>
    <property type="evidence" value="ECO:0007669"/>
    <property type="project" value="UniProtKB-KW"/>
</dbReference>
<dbReference type="PROSITE" id="PS00143">
    <property type="entry name" value="INSULINASE"/>
    <property type="match status" value="1"/>
</dbReference>
<evidence type="ECO:0000256" key="2">
    <source>
        <dbReference type="ARBA" id="ARBA00007261"/>
    </source>
</evidence>
<evidence type="ECO:0000256" key="4">
    <source>
        <dbReference type="SAM" id="MobiDB-lite"/>
    </source>
</evidence>
<sequence length="985" mass="109381">MENSPLKTGQRIHGFAVTDLTPLPHLNLVLVQLRHLRTGARMIHIDCEDDNNLFAVGFRTPPADSTGIAHILEHTALCGSRRFPVRDPFFSMLKRSLNTFMNAMTAGDWTLYPFSSQNRKDFDNLLGIYLDAAFFPLLNERDFSQEGHRLEFAAPADPGSDLLYKGVVYNEMKGAMSDPASLISRRMGRALYPTTTYRHNSGGEPAEIPRLSWEQLREFHARFYHPSNAYFFSYGSFPLEEHLKTIEEQVTGHFEPRSVDSEVPPEQRLDRPRRVIETFPLDPGLPTAGKTMVQVGWLTCEITETFDRLSLSLLASLLLGNPAAPLYKALLDSKLGSNLSPGIGFHDDYRTTFFAAGLQGTEPEHAERIEQLILETLEQVARDGFTRERIEGAIHRMEFSNKEVTGDSYPYPLVLLMRVMGPWIHGGDPVAALQLDENLARLRRELDRGPFFQELIRRYLLDNPHRATLTLKPDPEQGPREEQATASELERIKASLSPEQTRKIVERAAELQQAQEAEEDLSCLPTLELEDIASEEPPVTGTTTRQGSVDTWWFEQPTNGIGYFSAQLDLEGLAEEQLPYLPMFCTLLTQVGAAGFSYLEMAQRMEAATGGISFRTSVIEDPANLGQARGFVEVKAKALERNQEKMFAILADIFSAPDFSARERLRTVINQMKASLENSIPGAGHSYAARSAASGLTVGGRLREMWSGLDQVRLVKQSAALDQSGLDQLADRFAAIAGQLLCRQRISCALTGEKPALAANGQDLDGFLQGLPSISRQAEAKAPPFTPRPLRAGWSTSVPVNYVARVFPTVPFTHPDSGPLQVLSKLLRANFLHREIREKGGAYGGMASCDPEAGIFAMLSYRDPQLRRTLKVYDDAVAWAVAGRFDGEAIKEAILAVFGDLDRPLSPGGKGHREFANQRQGLTLEMRNEQRRRILAVDRATLVAVAEKYLLRGRPESSVAVVAGEEALKKANAELGPEALEVRQI</sequence>
<organism evidence="6 7">
    <name type="scientific">Desulfuromonas versatilis</name>
    <dbReference type="NCBI Taxonomy" id="2802975"/>
    <lineage>
        <taxon>Bacteria</taxon>
        <taxon>Pseudomonadati</taxon>
        <taxon>Thermodesulfobacteriota</taxon>
        <taxon>Desulfuromonadia</taxon>
        <taxon>Desulfuromonadales</taxon>
        <taxon>Desulfuromonadaceae</taxon>
        <taxon>Desulfuromonas</taxon>
    </lineage>
</organism>
<dbReference type="EMBL" id="AP024355">
    <property type="protein sequence ID" value="BCR05851.1"/>
    <property type="molecule type" value="Genomic_DNA"/>
</dbReference>
<dbReference type="Pfam" id="PF00675">
    <property type="entry name" value="Peptidase_M16"/>
    <property type="match status" value="1"/>
</dbReference>
<protein>
    <submittedName>
        <fullName evidence="6">Metalloprotease</fullName>
    </submittedName>
</protein>
<dbReference type="Pfam" id="PF05193">
    <property type="entry name" value="Peptidase_M16_C"/>
    <property type="match status" value="1"/>
</dbReference>
<dbReference type="InterPro" id="IPR007863">
    <property type="entry name" value="Peptidase_M16_C"/>
</dbReference>
<dbReference type="InterPro" id="IPR001431">
    <property type="entry name" value="Pept_M16_Zn_BS"/>
</dbReference>